<evidence type="ECO:0000313" key="2">
    <source>
        <dbReference type="EMBL" id="PKU41460.1"/>
    </source>
</evidence>
<dbReference type="EMBL" id="KZ506114">
    <property type="protein sequence ID" value="PKU41460.1"/>
    <property type="molecule type" value="Genomic_DNA"/>
</dbReference>
<sequence length="147" mass="16667">MEGDLELVMATEEGRDLMHHFRRSTGTPFASPPAESGPNSVPGDCSGVEKQRWLRRSCSQKQFVMVRRFMVLLIHLDTSGEMELSCPDFLTSSAMESETDLLNSFAMIWDRVNRQKRAAFGMIHNSEELGSENFAVSLLIYANRDYL</sequence>
<dbReference type="AlphaFoldDB" id="A0A2I0U5T9"/>
<gene>
    <name evidence="2" type="ORF">llap_8237</name>
</gene>
<feature type="region of interest" description="Disordered" evidence="1">
    <location>
        <begin position="23"/>
        <end position="45"/>
    </location>
</feature>
<evidence type="ECO:0000313" key="3">
    <source>
        <dbReference type="Proteomes" id="UP000233556"/>
    </source>
</evidence>
<name>A0A2I0U5T9_LIMLA</name>
<organism evidence="2 3">
    <name type="scientific">Limosa lapponica baueri</name>
    <dbReference type="NCBI Taxonomy" id="1758121"/>
    <lineage>
        <taxon>Eukaryota</taxon>
        <taxon>Metazoa</taxon>
        <taxon>Chordata</taxon>
        <taxon>Craniata</taxon>
        <taxon>Vertebrata</taxon>
        <taxon>Euteleostomi</taxon>
        <taxon>Archelosauria</taxon>
        <taxon>Archosauria</taxon>
        <taxon>Dinosauria</taxon>
        <taxon>Saurischia</taxon>
        <taxon>Theropoda</taxon>
        <taxon>Coelurosauria</taxon>
        <taxon>Aves</taxon>
        <taxon>Neognathae</taxon>
        <taxon>Neoaves</taxon>
        <taxon>Charadriiformes</taxon>
        <taxon>Scolopacidae</taxon>
        <taxon>Limosa</taxon>
    </lineage>
</organism>
<dbReference type="Proteomes" id="UP000233556">
    <property type="component" value="Unassembled WGS sequence"/>
</dbReference>
<protein>
    <submittedName>
        <fullName evidence="2">Uncharacterized protein</fullName>
    </submittedName>
</protein>
<accession>A0A2I0U5T9</accession>
<reference evidence="3" key="1">
    <citation type="submission" date="2017-11" db="EMBL/GenBank/DDBJ databases">
        <authorList>
            <person name="Lima N.C."/>
            <person name="Parody-Merino A.M."/>
            <person name="Battley P.F."/>
            <person name="Fidler A.E."/>
            <person name="Prosdocimi F."/>
        </authorList>
    </citation>
    <scope>NUCLEOTIDE SEQUENCE [LARGE SCALE GENOMIC DNA]</scope>
</reference>
<keyword evidence="3" id="KW-1185">Reference proteome</keyword>
<proteinExistence type="predicted"/>
<evidence type="ECO:0000256" key="1">
    <source>
        <dbReference type="SAM" id="MobiDB-lite"/>
    </source>
</evidence>
<reference evidence="3" key="2">
    <citation type="submission" date="2017-12" db="EMBL/GenBank/DDBJ databases">
        <title>Genome sequence of the Bar-tailed Godwit (Limosa lapponica baueri).</title>
        <authorList>
            <person name="Lima N.C.B."/>
            <person name="Parody-Merino A.M."/>
            <person name="Battley P.F."/>
            <person name="Fidler A.E."/>
            <person name="Prosdocimi F."/>
        </authorList>
    </citation>
    <scope>NUCLEOTIDE SEQUENCE [LARGE SCALE GENOMIC DNA]</scope>
</reference>